<dbReference type="Proteomes" id="UP001230188">
    <property type="component" value="Unassembled WGS sequence"/>
</dbReference>
<protein>
    <submittedName>
        <fullName evidence="1">Uncharacterized protein</fullName>
    </submittedName>
</protein>
<name>A0AAD7U7H0_9STRA</name>
<dbReference type="EMBL" id="JAQMWT010000671">
    <property type="protein sequence ID" value="KAJ8598493.1"/>
    <property type="molecule type" value="Genomic_DNA"/>
</dbReference>
<dbReference type="InterPro" id="IPR019265">
    <property type="entry name" value="RTRAF"/>
</dbReference>
<evidence type="ECO:0000313" key="1">
    <source>
        <dbReference type="EMBL" id="KAJ8598493.1"/>
    </source>
</evidence>
<dbReference type="AlphaFoldDB" id="A0AAD7U7H0"/>
<dbReference type="PANTHER" id="PTHR15924">
    <property type="entry name" value="CLE"/>
    <property type="match status" value="1"/>
</dbReference>
<organism evidence="1 2">
    <name type="scientific">Chrysophaeum taylorii</name>
    <dbReference type="NCBI Taxonomy" id="2483200"/>
    <lineage>
        <taxon>Eukaryota</taxon>
        <taxon>Sar</taxon>
        <taxon>Stramenopiles</taxon>
        <taxon>Ochrophyta</taxon>
        <taxon>Pelagophyceae</taxon>
        <taxon>Pelagomonadales</taxon>
        <taxon>Pelagomonadaceae</taxon>
        <taxon>Chrysophaeum</taxon>
    </lineage>
</organism>
<gene>
    <name evidence="1" type="ORF">CTAYLR_001356</name>
</gene>
<dbReference type="Pfam" id="PF10036">
    <property type="entry name" value="RLL"/>
    <property type="match status" value="2"/>
</dbReference>
<keyword evidence="2" id="KW-1185">Reference proteome</keyword>
<accession>A0AAD7U7H0</accession>
<proteinExistence type="predicted"/>
<sequence length="215" mass="24158">MLEALECPFAVDMSDRGSVMKLVRWIEDRKVRMWEIEDRRPLQRSDGFDEAFARYLKELGCEIEWPNADCIVYLVAKAVECDYVDDEARIVADAEAWRLQRLKVEKRALEIDAACSCLGLEGDSLFLLGAAARLRDDDDAQGEEEAPPPPSLRPEAFPLGFDAGDAECDRVARSLRILYLLDLRRLQDSINDILVQAQNVVADPKTNASLGRVGS</sequence>
<reference evidence="1" key="1">
    <citation type="submission" date="2023-01" db="EMBL/GenBank/DDBJ databases">
        <title>Metagenome sequencing of chrysophaentin producing Chrysophaeum taylorii.</title>
        <authorList>
            <person name="Davison J."/>
            <person name="Bewley C."/>
        </authorList>
    </citation>
    <scope>NUCLEOTIDE SEQUENCE</scope>
    <source>
        <strain evidence="1">NIES-1699</strain>
    </source>
</reference>
<comment type="caution">
    <text evidence="1">The sequence shown here is derived from an EMBL/GenBank/DDBJ whole genome shotgun (WGS) entry which is preliminary data.</text>
</comment>
<evidence type="ECO:0000313" key="2">
    <source>
        <dbReference type="Proteomes" id="UP001230188"/>
    </source>
</evidence>